<feature type="transmembrane region" description="Helical" evidence="1">
    <location>
        <begin position="20"/>
        <end position="42"/>
    </location>
</feature>
<evidence type="ECO:0000256" key="1">
    <source>
        <dbReference type="SAM" id="Phobius"/>
    </source>
</evidence>
<sequence length="116" mass="12896">EAKLTQEDTRTRVQIYLLTLRRICGGFLNVCFILASWAAIAYATVYKSDISTYLQESTEFKFLGSLAATVGNLVPNLVVAACGMMLPQATKTLTLLEGWSTATRARHLIYRLYLGK</sequence>
<reference evidence="2" key="1">
    <citation type="submission" date="2021-02" db="EMBL/GenBank/DDBJ databases">
        <authorList>
            <person name="Dougan E. K."/>
            <person name="Rhodes N."/>
            <person name="Thang M."/>
            <person name="Chan C."/>
        </authorList>
    </citation>
    <scope>NUCLEOTIDE SEQUENCE</scope>
</reference>
<keyword evidence="1" id="KW-0812">Transmembrane</keyword>
<feature type="non-terminal residue" evidence="2">
    <location>
        <position position="116"/>
    </location>
</feature>
<evidence type="ECO:0000313" key="3">
    <source>
        <dbReference type="Proteomes" id="UP000654075"/>
    </source>
</evidence>
<dbReference type="AlphaFoldDB" id="A0A813EX81"/>
<feature type="non-terminal residue" evidence="2">
    <location>
        <position position="1"/>
    </location>
</feature>
<keyword evidence="1" id="KW-1133">Transmembrane helix</keyword>
<proteinExistence type="predicted"/>
<comment type="caution">
    <text evidence="2">The sequence shown here is derived from an EMBL/GenBank/DDBJ whole genome shotgun (WGS) entry which is preliminary data.</text>
</comment>
<accession>A0A813EX81</accession>
<gene>
    <name evidence="2" type="ORF">PGLA1383_LOCUS21077</name>
</gene>
<organism evidence="2 3">
    <name type="scientific">Polarella glacialis</name>
    <name type="common">Dinoflagellate</name>
    <dbReference type="NCBI Taxonomy" id="89957"/>
    <lineage>
        <taxon>Eukaryota</taxon>
        <taxon>Sar</taxon>
        <taxon>Alveolata</taxon>
        <taxon>Dinophyceae</taxon>
        <taxon>Suessiales</taxon>
        <taxon>Suessiaceae</taxon>
        <taxon>Polarella</taxon>
    </lineage>
</organism>
<dbReference type="EMBL" id="CAJNNV010014721">
    <property type="protein sequence ID" value="CAE8602843.1"/>
    <property type="molecule type" value="Genomic_DNA"/>
</dbReference>
<keyword evidence="1" id="KW-0472">Membrane</keyword>
<keyword evidence="3" id="KW-1185">Reference proteome</keyword>
<name>A0A813EX81_POLGL</name>
<dbReference type="Proteomes" id="UP000654075">
    <property type="component" value="Unassembled WGS sequence"/>
</dbReference>
<evidence type="ECO:0000313" key="2">
    <source>
        <dbReference type="EMBL" id="CAE8602843.1"/>
    </source>
</evidence>
<feature type="transmembrane region" description="Helical" evidence="1">
    <location>
        <begin position="62"/>
        <end position="86"/>
    </location>
</feature>
<protein>
    <submittedName>
        <fullName evidence="2">Uncharacterized protein</fullName>
    </submittedName>
</protein>